<gene>
    <name evidence="1" type="ORF">F8M41_006473</name>
</gene>
<dbReference type="AlphaFoldDB" id="A0A8H3X7A8"/>
<accession>A0A8H3X7A8</accession>
<proteinExistence type="predicted"/>
<evidence type="ECO:0000313" key="1">
    <source>
        <dbReference type="EMBL" id="KAF0424724.1"/>
    </source>
</evidence>
<name>A0A8H3X7A8_GIGMA</name>
<protein>
    <submittedName>
        <fullName evidence="1">Uncharacterized protein</fullName>
    </submittedName>
</protein>
<sequence length="86" mass="10281">MGIYQRHYFDICDCGWLEFNGQYPWDQRPNKRISATILRERQNKLDNASDKKLKVILRKLPPDLIKESKCSLMNCEIKFDNVKQFS</sequence>
<dbReference type="Proteomes" id="UP000439903">
    <property type="component" value="Unassembled WGS sequence"/>
</dbReference>
<reference evidence="1 2" key="1">
    <citation type="journal article" date="2019" name="Environ. Microbiol.">
        <title>At the nexus of three kingdoms: the genome of the mycorrhizal fungus Gigaspora margarita provides insights into plant, endobacterial and fungal interactions.</title>
        <authorList>
            <person name="Venice F."/>
            <person name="Ghignone S."/>
            <person name="Salvioli di Fossalunga A."/>
            <person name="Amselem J."/>
            <person name="Novero M."/>
            <person name="Xianan X."/>
            <person name="Sedzielewska Toro K."/>
            <person name="Morin E."/>
            <person name="Lipzen A."/>
            <person name="Grigoriev I.V."/>
            <person name="Henrissat B."/>
            <person name="Martin F.M."/>
            <person name="Bonfante P."/>
        </authorList>
    </citation>
    <scope>NUCLEOTIDE SEQUENCE [LARGE SCALE GENOMIC DNA]</scope>
    <source>
        <strain evidence="1 2">BEG34</strain>
    </source>
</reference>
<evidence type="ECO:0000313" key="2">
    <source>
        <dbReference type="Proteomes" id="UP000439903"/>
    </source>
</evidence>
<comment type="caution">
    <text evidence="1">The sequence shown here is derived from an EMBL/GenBank/DDBJ whole genome shotgun (WGS) entry which is preliminary data.</text>
</comment>
<organism evidence="1 2">
    <name type="scientific">Gigaspora margarita</name>
    <dbReference type="NCBI Taxonomy" id="4874"/>
    <lineage>
        <taxon>Eukaryota</taxon>
        <taxon>Fungi</taxon>
        <taxon>Fungi incertae sedis</taxon>
        <taxon>Mucoromycota</taxon>
        <taxon>Glomeromycotina</taxon>
        <taxon>Glomeromycetes</taxon>
        <taxon>Diversisporales</taxon>
        <taxon>Gigasporaceae</taxon>
        <taxon>Gigaspora</taxon>
    </lineage>
</organism>
<dbReference type="EMBL" id="WTPW01001634">
    <property type="protein sequence ID" value="KAF0424724.1"/>
    <property type="molecule type" value="Genomic_DNA"/>
</dbReference>
<keyword evidence="2" id="KW-1185">Reference proteome</keyword>